<comment type="subcellular location">
    <subcellularLocation>
        <location evidence="1">Membrane</location>
    </subcellularLocation>
</comment>
<evidence type="ECO:0000313" key="8">
    <source>
        <dbReference type="Proteomes" id="UP000887540"/>
    </source>
</evidence>
<dbReference type="SMART" id="SM01396">
    <property type="entry name" value="BC10"/>
    <property type="match status" value="1"/>
</dbReference>
<dbReference type="GO" id="GO:0016020">
    <property type="term" value="C:membrane"/>
    <property type="evidence" value="ECO:0007669"/>
    <property type="project" value="UniProtKB-SubCell"/>
</dbReference>
<dbReference type="WBParaSite" id="ACRNAN_Path_1399.g5487.t1">
    <property type="protein sequence ID" value="ACRNAN_Path_1399.g5487.t1"/>
    <property type="gene ID" value="ACRNAN_Path_1399.g5487"/>
</dbReference>
<feature type="transmembrane region" description="Helical" evidence="7">
    <location>
        <begin position="17"/>
        <end position="38"/>
    </location>
</feature>
<evidence type="ECO:0000256" key="6">
    <source>
        <dbReference type="ARBA" id="ARBA00045856"/>
    </source>
</evidence>
<name>A0A914BZX3_9BILA</name>
<dbReference type="Pfam" id="PF06726">
    <property type="entry name" value="BC10"/>
    <property type="match status" value="1"/>
</dbReference>
<proteinExistence type="inferred from homology"/>
<evidence type="ECO:0000256" key="1">
    <source>
        <dbReference type="ARBA" id="ARBA00004370"/>
    </source>
</evidence>
<dbReference type="AlphaFoldDB" id="A0A914BZX3"/>
<dbReference type="InterPro" id="IPR009598">
    <property type="entry name" value="BCALP"/>
</dbReference>
<dbReference type="PANTHER" id="PTHR13259">
    <property type="entry name" value="BLADDER CANCER 10 KD PROTEIN HOMOLOG"/>
    <property type="match status" value="1"/>
</dbReference>
<evidence type="ECO:0000256" key="2">
    <source>
        <dbReference type="ARBA" id="ARBA00007216"/>
    </source>
</evidence>
<keyword evidence="3 7" id="KW-0812">Transmembrane</keyword>
<sequence length="95" mass="11386">MYCLQWLLPFLIIPKHILHPTFLVDQALFFWFYLIGFFLERRPCFSCTLLFLVAVGFICYSDGDQSIFWPSCETVLNGEMCKFVYDIKQHNEFRL</sequence>
<dbReference type="PANTHER" id="PTHR13259:SF1">
    <property type="entry name" value="BLADDER CANCER-ASSOCIATED PROTEIN"/>
    <property type="match status" value="1"/>
</dbReference>
<keyword evidence="8" id="KW-1185">Reference proteome</keyword>
<comment type="function">
    <text evidence="6">Acts as a tumor suppressor; induces growth arrest at G(1)/S checkpoint and apoptosis via RB1-dependent and p53/TP53- and NF-kappa-B-independent mechanisms. Modulates expression of genes involved in the regulation of proliferation, cell cycle and apoptosis.</text>
</comment>
<accession>A0A914BZX3</accession>
<evidence type="ECO:0000256" key="7">
    <source>
        <dbReference type="SAM" id="Phobius"/>
    </source>
</evidence>
<protein>
    <submittedName>
        <fullName evidence="9">Bladder cancer-associated protein</fullName>
    </submittedName>
</protein>
<evidence type="ECO:0000256" key="3">
    <source>
        <dbReference type="ARBA" id="ARBA00022692"/>
    </source>
</evidence>
<keyword evidence="5 7" id="KW-0472">Membrane</keyword>
<dbReference type="Proteomes" id="UP000887540">
    <property type="component" value="Unplaced"/>
</dbReference>
<reference evidence="9" key="1">
    <citation type="submission" date="2022-11" db="UniProtKB">
        <authorList>
            <consortium name="WormBaseParasite"/>
        </authorList>
    </citation>
    <scope>IDENTIFICATION</scope>
</reference>
<evidence type="ECO:0000256" key="4">
    <source>
        <dbReference type="ARBA" id="ARBA00022989"/>
    </source>
</evidence>
<keyword evidence="4 7" id="KW-1133">Transmembrane helix</keyword>
<evidence type="ECO:0000313" key="9">
    <source>
        <dbReference type="WBParaSite" id="ACRNAN_Path_1399.g5487.t1"/>
    </source>
</evidence>
<evidence type="ECO:0000256" key="5">
    <source>
        <dbReference type="ARBA" id="ARBA00023136"/>
    </source>
</evidence>
<feature type="transmembrane region" description="Helical" evidence="7">
    <location>
        <begin position="45"/>
        <end position="63"/>
    </location>
</feature>
<organism evidence="8 9">
    <name type="scientific">Acrobeloides nanus</name>
    <dbReference type="NCBI Taxonomy" id="290746"/>
    <lineage>
        <taxon>Eukaryota</taxon>
        <taxon>Metazoa</taxon>
        <taxon>Ecdysozoa</taxon>
        <taxon>Nematoda</taxon>
        <taxon>Chromadorea</taxon>
        <taxon>Rhabditida</taxon>
        <taxon>Tylenchina</taxon>
        <taxon>Cephalobomorpha</taxon>
        <taxon>Cephaloboidea</taxon>
        <taxon>Cephalobidae</taxon>
        <taxon>Acrobeloides</taxon>
    </lineage>
</organism>
<comment type="similarity">
    <text evidence="2">Belongs to the BLCAP family.</text>
</comment>